<dbReference type="RefSeq" id="WP_053080005.1">
    <property type="nucleotide sequence ID" value="NZ_HF570958.1"/>
</dbReference>
<evidence type="ECO:0000256" key="2">
    <source>
        <dbReference type="ARBA" id="ARBA00023125"/>
    </source>
</evidence>
<proteinExistence type="predicted"/>
<dbReference type="InterPro" id="IPR011711">
    <property type="entry name" value="GntR_C"/>
</dbReference>
<dbReference type="Pfam" id="PF07729">
    <property type="entry name" value="FCD"/>
    <property type="match status" value="1"/>
</dbReference>
<dbReference type="SUPFAM" id="SSF48008">
    <property type="entry name" value="GntR ligand-binding domain-like"/>
    <property type="match status" value="1"/>
</dbReference>
<sequence>MGSDAAQARQEIAREVLLAPLRMPTTKWSSRSLAEALGISQSRVARAWAPMRQETPVTRELASLAGSGAVGLAGILVRPRYSLMVLELGAGPPVGGTSRTVFSSPAVERSIRTILAAELARDRIPETAPSSEEAFWATMARPARSGAPHVAVASAPVSVPSWLDALVVCDGLGEWLSLFGVLGGSRRHHDPARLHAAESALREWFLRPSGDLAWSAHSVSPSDEAAGAGRTLLRNLSLERALADEIVATIRSAVTDGRLAGGDHVTDRYLATRLHTSRAQVRSAMRLLERDGLLTVSAGHTAVIPVPEVADVVETYAARQALGAMVVRAAIRWSPDQRAAVEAALADVRRHAVAGDVYLTGQADTTFQDRLADASGLVRIAPVMHILADHLRVFIAVMGLDYAYPADAILRDDEAIHAALVAQDADLAAELWRQKIANARTYMVDRLTAARRRPRRHR</sequence>
<dbReference type="InterPro" id="IPR036390">
    <property type="entry name" value="WH_DNA-bd_sf"/>
</dbReference>
<dbReference type="Gene3D" id="1.20.120.530">
    <property type="entry name" value="GntR ligand-binding domain-like"/>
    <property type="match status" value="1"/>
</dbReference>
<dbReference type="Gene3D" id="1.10.10.10">
    <property type="entry name" value="Winged helix-like DNA-binding domain superfamily/Winged helix DNA-binding domain"/>
    <property type="match status" value="1"/>
</dbReference>
<evidence type="ECO:0000256" key="3">
    <source>
        <dbReference type="ARBA" id="ARBA00023163"/>
    </source>
</evidence>
<comment type="caution">
    <text evidence="5">The sequence shown here is derived from an EMBL/GenBank/DDBJ whole genome shotgun (WGS) entry which is preliminary data.</text>
</comment>
<keyword evidence="2" id="KW-0238">DNA-binding</keyword>
<dbReference type="PANTHER" id="PTHR43537:SF5">
    <property type="entry name" value="UXU OPERON TRANSCRIPTIONAL REGULATOR"/>
    <property type="match status" value="1"/>
</dbReference>
<keyword evidence="1" id="KW-0805">Transcription regulation</keyword>
<dbReference type="OrthoDB" id="5243844at2"/>
<reference evidence="5 6" key="1">
    <citation type="journal article" date="2013" name="ISME J.">
        <title>A metabolic model for members of the genus Tetrasphaera involved in enhanced biological phosphorus removal.</title>
        <authorList>
            <person name="Kristiansen R."/>
            <person name="Nguyen H.T.T."/>
            <person name="Saunders A.M."/>
            <person name="Nielsen J.L."/>
            <person name="Wimmer R."/>
            <person name="Le V.Q."/>
            <person name="McIlroy S.J."/>
            <person name="Petrovski S."/>
            <person name="Seviour R.J."/>
            <person name="Calteau A."/>
            <person name="Nielsen K.L."/>
            <person name="Nielsen P.H."/>
        </authorList>
    </citation>
    <scope>NUCLEOTIDE SEQUENCE [LARGE SCALE GENOMIC DNA]</scope>
    <source>
        <strain evidence="5 6">T1-X7</strain>
    </source>
</reference>
<dbReference type="GO" id="GO:0003677">
    <property type="term" value="F:DNA binding"/>
    <property type="evidence" value="ECO:0007669"/>
    <property type="project" value="UniProtKB-KW"/>
</dbReference>
<evidence type="ECO:0000259" key="4">
    <source>
        <dbReference type="PROSITE" id="PS50949"/>
    </source>
</evidence>
<evidence type="ECO:0000313" key="5">
    <source>
        <dbReference type="EMBL" id="CCH80197.1"/>
    </source>
</evidence>
<organism evidence="5 6">
    <name type="scientific">Nostocoides japonicum T1-X7</name>
    <dbReference type="NCBI Taxonomy" id="1194083"/>
    <lineage>
        <taxon>Bacteria</taxon>
        <taxon>Bacillati</taxon>
        <taxon>Actinomycetota</taxon>
        <taxon>Actinomycetes</taxon>
        <taxon>Micrococcales</taxon>
        <taxon>Intrasporangiaceae</taxon>
        <taxon>Nostocoides</taxon>
    </lineage>
</organism>
<dbReference type="InterPro" id="IPR036388">
    <property type="entry name" value="WH-like_DNA-bd_sf"/>
</dbReference>
<dbReference type="EMBL" id="CAJB01000413">
    <property type="protein sequence ID" value="CCH80197.1"/>
    <property type="molecule type" value="Genomic_DNA"/>
</dbReference>
<gene>
    <name evidence="5" type="ORF">BN12_790026</name>
</gene>
<dbReference type="Proteomes" id="UP000035721">
    <property type="component" value="Unassembled WGS sequence"/>
</dbReference>
<dbReference type="SMART" id="SM00895">
    <property type="entry name" value="FCD"/>
    <property type="match status" value="1"/>
</dbReference>
<dbReference type="GO" id="GO:0003700">
    <property type="term" value="F:DNA-binding transcription factor activity"/>
    <property type="evidence" value="ECO:0007669"/>
    <property type="project" value="InterPro"/>
</dbReference>
<dbReference type="AlphaFoldDB" id="A0A077M558"/>
<dbReference type="PROSITE" id="PS50949">
    <property type="entry name" value="HTH_GNTR"/>
    <property type="match status" value="1"/>
</dbReference>
<dbReference type="STRING" id="1194083.BN12_790026"/>
<evidence type="ECO:0000313" key="6">
    <source>
        <dbReference type="Proteomes" id="UP000035721"/>
    </source>
</evidence>
<dbReference type="InterPro" id="IPR000524">
    <property type="entry name" value="Tscrpt_reg_HTH_GntR"/>
</dbReference>
<dbReference type="PANTHER" id="PTHR43537">
    <property type="entry name" value="TRANSCRIPTIONAL REGULATOR, GNTR FAMILY"/>
    <property type="match status" value="1"/>
</dbReference>
<keyword evidence="6" id="KW-1185">Reference proteome</keyword>
<dbReference type="SUPFAM" id="SSF46785">
    <property type="entry name" value="Winged helix' DNA-binding domain"/>
    <property type="match status" value="1"/>
</dbReference>
<keyword evidence="3" id="KW-0804">Transcription</keyword>
<evidence type="ECO:0000256" key="1">
    <source>
        <dbReference type="ARBA" id="ARBA00023015"/>
    </source>
</evidence>
<accession>A0A077M558</accession>
<feature type="domain" description="HTH gntR-type" evidence="4">
    <location>
        <begin position="240"/>
        <end position="307"/>
    </location>
</feature>
<dbReference type="InterPro" id="IPR008920">
    <property type="entry name" value="TF_FadR/GntR_C"/>
</dbReference>
<protein>
    <submittedName>
        <fullName evidence="5">Transcriptional regulator, GntR family</fullName>
    </submittedName>
</protein>
<name>A0A077M558_9MICO</name>
<dbReference type="Pfam" id="PF00392">
    <property type="entry name" value="GntR"/>
    <property type="match status" value="1"/>
</dbReference>